<evidence type="ECO:0000256" key="1">
    <source>
        <dbReference type="SAM" id="MobiDB-lite"/>
    </source>
</evidence>
<dbReference type="EMBL" id="BNCQ01000012">
    <property type="protein sequence ID" value="GIM02581.1"/>
    <property type="molecule type" value="Genomic_DNA"/>
</dbReference>
<feature type="region of interest" description="Disordered" evidence="1">
    <location>
        <begin position="24"/>
        <end position="49"/>
    </location>
</feature>
<evidence type="ECO:0000313" key="2">
    <source>
        <dbReference type="EMBL" id="GIM02581.1"/>
    </source>
</evidence>
<name>A0A8J4LM38_9CHLO</name>
<dbReference type="Proteomes" id="UP000722791">
    <property type="component" value="Unassembled WGS sequence"/>
</dbReference>
<feature type="region of interest" description="Disordered" evidence="1">
    <location>
        <begin position="80"/>
        <end position="124"/>
    </location>
</feature>
<dbReference type="AlphaFoldDB" id="A0A8J4LM38"/>
<accession>A0A8J4LM38</accession>
<reference evidence="2" key="1">
    <citation type="journal article" date="2021" name="Proc. Natl. Acad. Sci. U.S.A.">
        <title>Three genomes in the algal genus Volvox reveal the fate of a haploid sex-determining region after a transition to homothallism.</title>
        <authorList>
            <person name="Yamamoto K."/>
            <person name="Hamaji T."/>
            <person name="Kawai-Toyooka H."/>
            <person name="Matsuzaki R."/>
            <person name="Takahashi F."/>
            <person name="Nishimura Y."/>
            <person name="Kawachi M."/>
            <person name="Noguchi H."/>
            <person name="Minakuchi Y."/>
            <person name="Umen J.G."/>
            <person name="Toyoda A."/>
            <person name="Nozaki H."/>
        </authorList>
    </citation>
    <scope>NUCLEOTIDE SEQUENCE</scope>
    <source>
        <strain evidence="2">NIES-3785</strain>
    </source>
</reference>
<organism evidence="2 3">
    <name type="scientific">Volvox reticuliferus</name>
    <dbReference type="NCBI Taxonomy" id="1737510"/>
    <lineage>
        <taxon>Eukaryota</taxon>
        <taxon>Viridiplantae</taxon>
        <taxon>Chlorophyta</taxon>
        <taxon>core chlorophytes</taxon>
        <taxon>Chlorophyceae</taxon>
        <taxon>CS clade</taxon>
        <taxon>Chlamydomonadales</taxon>
        <taxon>Volvocaceae</taxon>
        <taxon>Volvox</taxon>
    </lineage>
</organism>
<comment type="caution">
    <text evidence="2">The sequence shown here is derived from an EMBL/GenBank/DDBJ whole genome shotgun (WGS) entry which is preliminary data.</text>
</comment>
<protein>
    <submittedName>
        <fullName evidence="2">Uncharacterized protein</fullName>
    </submittedName>
</protein>
<gene>
    <name evidence="2" type="ORF">Vretimale_7464</name>
</gene>
<sequence length="124" mass="13751">MVGRKTMVMEEGSGGNMHVSEFETETHTRTHCVTRLPPPAPSTPNPRIHTFHTDTMHTHTHTDIHIRGLASVSAFENAPLRSPVKGNDKAHRWHYPGAQQRPSFRPAFASSSTFTPRSPITSSS</sequence>
<proteinExistence type="predicted"/>
<feature type="compositionally biased region" description="Polar residues" evidence="1">
    <location>
        <begin position="109"/>
        <end position="124"/>
    </location>
</feature>
<evidence type="ECO:0000313" key="3">
    <source>
        <dbReference type="Proteomes" id="UP000722791"/>
    </source>
</evidence>